<reference evidence="3 4" key="1">
    <citation type="submission" date="2024-02" db="EMBL/GenBank/DDBJ databases">
        <title>High-quality chromosome-scale genome assembly of Pensacola bahiagrass (Paspalum notatum Flugge var. saurae).</title>
        <authorList>
            <person name="Vega J.M."/>
            <person name="Podio M."/>
            <person name="Orjuela J."/>
            <person name="Siena L.A."/>
            <person name="Pessino S.C."/>
            <person name="Combes M.C."/>
            <person name="Mariac C."/>
            <person name="Albertini E."/>
            <person name="Pupilli F."/>
            <person name="Ortiz J.P.A."/>
            <person name="Leblanc O."/>
        </authorList>
    </citation>
    <scope>NUCLEOTIDE SEQUENCE [LARGE SCALE GENOMIC DNA]</scope>
    <source>
        <strain evidence="3">R1</strain>
        <tissue evidence="3">Leaf</tissue>
    </source>
</reference>
<dbReference type="GO" id="GO:0003676">
    <property type="term" value="F:nucleic acid binding"/>
    <property type="evidence" value="ECO:0007669"/>
    <property type="project" value="InterPro"/>
</dbReference>
<feature type="compositionally biased region" description="Low complexity" evidence="1">
    <location>
        <begin position="275"/>
        <end position="292"/>
    </location>
</feature>
<dbReference type="PANTHER" id="PTHR42648:SF28">
    <property type="entry name" value="TRANSPOSON-ENCODED PROTEIN WITH RIBONUCLEASE H-LIKE AND RETROVIRUS ZINC FINGER-LIKE DOMAINS"/>
    <property type="match status" value="1"/>
</dbReference>
<dbReference type="PROSITE" id="PS50994">
    <property type="entry name" value="INTEGRASE"/>
    <property type="match status" value="1"/>
</dbReference>
<name>A0AAQ3WF73_PASNO</name>
<dbReference type="InterPro" id="IPR036397">
    <property type="entry name" value="RNaseH_sf"/>
</dbReference>
<dbReference type="GO" id="GO:0015074">
    <property type="term" value="P:DNA integration"/>
    <property type="evidence" value="ECO:0007669"/>
    <property type="project" value="InterPro"/>
</dbReference>
<sequence>MRGLRLWEFLTGDLPCPPAPVAPVPLAIPDQATDEDKKKLQDDFAALEKSYADQFSAYRLWLDEDARAGSILAASMEHQFAAEIVDFDRSHQMWSFLRDRYEPSGHSAYFAAIRQEQLLCHGDLTVDELYTQLSAIWRQIDSLRHPLSPSTCEFCQGQQSDIELQRTYVLLTRLRDEYEPLRAQLLARHPFVSLIDALAAVRNEEIRLRSAGLLPSVSALAARSEPTRPAVPSSPAPVPPSSARGGGGRLHCDYCGKDGHVEAFCYRKKKAQLRSQTPPSSQSSGSTSAGASQRNSTDPVTQEMLMLLRRLAAPSPSGTASVATLPADSPVFRCCFSPLLLGDHRVLIHGFSIPLMSAGQLTDHGCRVLLDSDFCYVQDRHTGHLVLSAQGTLAQFSCPGAHAQNGVAERKHRHLLETARALMLASSVPPHFWAEAVSTATYLINIQPSSALRGGIPLERLCGTAPDYSDLRLFGCVCYVLLAPRERTKLTAQSVECLFGI</sequence>
<dbReference type="PANTHER" id="PTHR42648">
    <property type="entry name" value="TRANSPOSASE, PUTATIVE-RELATED"/>
    <property type="match status" value="1"/>
</dbReference>
<dbReference type="InterPro" id="IPR012337">
    <property type="entry name" value="RNaseH-like_sf"/>
</dbReference>
<dbReference type="InterPro" id="IPR001584">
    <property type="entry name" value="Integrase_cat-core"/>
</dbReference>
<gene>
    <name evidence="3" type="ORF">U9M48_009479</name>
</gene>
<evidence type="ECO:0000259" key="2">
    <source>
        <dbReference type="PROSITE" id="PS50994"/>
    </source>
</evidence>
<dbReference type="InterPro" id="IPR039537">
    <property type="entry name" value="Retrotran_Ty1/copia-like"/>
</dbReference>
<proteinExistence type="predicted"/>
<protein>
    <recommendedName>
        <fullName evidence="2">Integrase catalytic domain-containing protein</fullName>
    </recommendedName>
</protein>
<evidence type="ECO:0000313" key="3">
    <source>
        <dbReference type="EMBL" id="WVZ59323.1"/>
    </source>
</evidence>
<dbReference type="EMBL" id="CP144746">
    <property type="protein sequence ID" value="WVZ59323.1"/>
    <property type="molecule type" value="Genomic_DNA"/>
</dbReference>
<feature type="domain" description="Integrase catalytic" evidence="2">
    <location>
        <begin position="368"/>
        <end position="465"/>
    </location>
</feature>
<organism evidence="3 4">
    <name type="scientific">Paspalum notatum var. saurae</name>
    <dbReference type="NCBI Taxonomy" id="547442"/>
    <lineage>
        <taxon>Eukaryota</taxon>
        <taxon>Viridiplantae</taxon>
        <taxon>Streptophyta</taxon>
        <taxon>Embryophyta</taxon>
        <taxon>Tracheophyta</taxon>
        <taxon>Spermatophyta</taxon>
        <taxon>Magnoliopsida</taxon>
        <taxon>Liliopsida</taxon>
        <taxon>Poales</taxon>
        <taxon>Poaceae</taxon>
        <taxon>PACMAD clade</taxon>
        <taxon>Panicoideae</taxon>
        <taxon>Andropogonodae</taxon>
        <taxon>Paspaleae</taxon>
        <taxon>Paspalinae</taxon>
        <taxon>Paspalum</taxon>
    </lineage>
</organism>
<keyword evidence="4" id="KW-1185">Reference proteome</keyword>
<dbReference type="Pfam" id="PF14223">
    <property type="entry name" value="Retrotran_gag_2"/>
    <property type="match status" value="1"/>
</dbReference>
<dbReference type="SUPFAM" id="SSF53098">
    <property type="entry name" value="Ribonuclease H-like"/>
    <property type="match status" value="1"/>
</dbReference>
<feature type="region of interest" description="Disordered" evidence="1">
    <location>
        <begin position="272"/>
        <end position="299"/>
    </location>
</feature>
<feature type="region of interest" description="Disordered" evidence="1">
    <location>
        <begin position="225"/>
        <end position="247"/>
    </location>
</feature>
<accession>A0AAQ3WF73</accession>
<dbReference type="AlphaFoldDB" id="A0AAQ3WF73"/>
<dbReference type="Proteomes" id="UP001341281">
    <property type="component" value="Chromosome 02"/>
</dbReference>
<dbReference type="Gene3D" id="3.30.420.10">
    <property type="entry name" value="Ribonuclease H-like superfamily/Ribonuclease H"/>
    <property type="match status" value="1"/>
</dbReference>
<evidence type="ECO:0000313" key="4">
    <source>
        <dbReference type="Proteomes" id="UP001341281"/>
    </source>
</evidence>
<evidence type="ECO:0000256" key="1">
    <source>
        <dbReference type="SAM" id="MobiDB-lite"/>
    </source>
</evidence>